<dbReference type="InterPro" id="IPR030230">
    <property type="entry name" value="Gpn1/Npa3/XAB1"/>
</dbReference>
<evidence type="ECO:0000256" key="14">
    <source>
        <dbReference type="ARBA" id="ARBA00023134"/>
    </source>
</evidence>
<evidence type="ECO:0000256" key="11">
    <source>
        <dbReference type="ARBA" id="ARBA00022777"/>
    </source>
</evidence>
<evidence type="ECO:0000256" key="3">
    <source>
        <dbReference type="ARBA" id="ARBA00006485"/>
    </source>
</evidence>
<dbReference type="FunFam" id="3.30.200.20:FF:000375">
    <property type="entry name" value="Cell division related protein kinase 2"/>
    <property type="match status" value="1"/>
</dbReference>
<dbReference type="GO" id="GO:0010468">
    <property type="term" value="P:regulation of gene expression"/>
    <property type="evidence" value="ECO:0007669"/>
    <property type="project" value="TreeGrafter"/>
</dbReference>
<comment type="subcellular location">
    <subcellularLocation>
        <location evidence="1">Cytoplasm</location>
    </subcellularLocation>
</comment>
<dbReference type="EC" id="2.7.11.22" evidence="4"/>
<evidence type="ECO:0000259" key="18">
    <source>
        <dbReference type="PROSITE" id="PS50011"/>
    </source>
</evidence>
<dbReference type="FunFam" id="1.10.510.10:FF:000281">
    <property type="entry name" value="Cyclin-dependent kinase 2"/>
    <property type="match status" value="1"/>
</dbReference>
<dbReference type="GO" id="GO:0005525">
    <property type="term" value="F:GTP binding"/>
    <property type="evidence" value="ECO:0007669"/>
    <property type="project" value="UniProtKB-KW"/>
</dbReference>
<keyword evidence="8" id="KW-0597">Phosphoprotein</keyword>
<comment type="catalytic activity">
    <reaction evidence="17">
        <text>L-seryl-[protein] + ATP = O-phospho-L-seryl-[protein] + ADP + H(+)</text>
        <dbReference type="Rhea" id="RHEA:17989"/>
        <dbReference type="Rhea" id="RHEA-COMP:9863"/>
        <dbReference type="Rhea" id="RHEA-COMP:11604"/>
        <dbReference type="ChEBI" id="CHEBI:15378"/>
        <dbReference type="ChEBI" id="CHEBI:29999"/>
        <dbReference type="ChEBI" id="CHEBI:30616"/>
        <dbReference type="ChEBI" id="CHEBI:83421"/>
        <dbReference type="ChEBI" id="CHEBI:456216"/>
        <dbReference type="EC" id="2.7.11.22"/>
    </reaction>
</comment>
<comment type="catalytic activity">
    <reaction evidence="16">
        <text>L-threonyl-[protein] + ATP = O-phospho-L-threonyl-[protein] + ADP + H(+)</text>
        <dbReference type="Rhea" id="RHEA:46608"/>
        <dbReference type="Rhea" id="RHEA-COMP:11060"/>
        <dbReference type="Rhea" id="RHEA-COMP:11605"/>
        <dbReference type="ChEBI" id="CHEBI:15378"/>
        <dbReference type="ChEBI" id="CHEBI:30013"/>
        <dbReference type="ChEBI" id="CHEBI:30616"/>
        <dbReference type="ChEBI" id="CHEBI:61977"/>
        <dbReference type="ChEBI" id="CHEBI:456216"/>
        <dbReference type="EC" id="2.7.11.22"/>
    </reaction>
</comment>
<dbReference type="GO" id="GO:0005634">
    <property type="term" value="C:nucleus"/>
    <property type="evidence" value="ECO:0007669"/>
    <property type="project" value="TreeGrafter"/>
</dbReference>
<evidence type="ECO:0000256" key="10">
    <source>
        <dbReference type="ARBA" id="ARBA00022741"/>
    </source>
</evidence>
<dbReference type="Gene3D" id="3.40.50.300">
    <property type="entry name" value="P-loop containing nucleotide triphosphate hydrolases"/>
    <property type="match status" value="1"/>
</dbReference>
<sequence>MEASSSAQDSTDKKKPMVIITIGMAGAGKSTFVQRINSYLHSLEPPSPPYILNLDPAVTNVPFEPNIDIRDTINYAEVMKQYNLGPNGGIMTALNLFTTKFDQVLNLVEKRAETLDYVILDTPGQIEIFTWSASGAIITDAVASSLPTVVAYIIDTPRTTAPATFMSNMLYACSILYKTKLPFILVFNKTDVQPHDFALEWMHDFEAFQAALASHQGTSDEDGEPTYMNSLMNSMSLVLDEFYQHLKAVGVSSMTGDGVKEFFEAVEASRLEYENEYLPELEKARAAREESLRAVKEDSVNRLMKDLAVDRERNPNAALVDRWDPTEEEDDDNETEVNIIDRSESLSSMPFSSPQTDGIAIAGEGTYGVVYKARDVTTNQVVALKKIRLEAEDEGVPSTAIREISLLKELKDDHVVKLLDIVHADQKLYLVFEFLDVDLKRYMDNGNKAGNPMSLEIVKKFTHQLTSGLLYCHSHRILHRDLKPQNLLIDKHDNLKLADFGLARAFGIPMRTYTHEVVTLWYRAPEVLLGSRHYSTAIDMWSVGCIFAEMVMRGHPLFPGDSEIDQIFKIFRVLGTPNEEIWPGVAQLPDYKNSFPHWAPQDLSRHVSSLDEDGLDILKLFLTYDTAKRISAKRALNHPYFLNYHS</sequence>
<keyword evidence="12" id="KW-0378">Hydrolase</keyword>
<dbReference type="EMBL" id="SGPM01000040">
    <property type="protein sequence ID" value="THH31672.1"/>
    <property type="molecule type" value="Genomic_DNA"/>
</dbReference>
<dbReference type="FunFam" id="3.40.50.300:FF:000579">
    <property type="entry name" value="GPN-loop GTPase"/>
    <property type="match status" value="1"/>
</dbReference>
<dbReference type="Pfam" id="PF03029">
    <property type="entry name" value="ATP_bind_1"/>
    <property type="match status" value="1"/>
</dbReference>
<dbReference type="CDD" id="cd17870">
    <property type="entry name" value="GPN1"/>
    <property type="match status" value="1"/>
</dbReference>
<dbReference type="SUPFAM" id="SSF52540">
    <property type="entry name" value="P-loop containing nucleoside triphosphate hydrolases"/>
    <property type="match status" value="1"/>
</dbReference>
<evidence type="ECO:0000256" key="6">
    <source>
        <dbReference type="ARBA" id="ARBA00022490"/>
    </source>
</evidence>
<protein>
    <recommendedName>
        <fullName evidence="15">Cyclin-dependent kinase 1</fullName>
        <ecNumber evidence="4">2.7.11.22</ecNumber>
    </recommendedName>
    <alternativeName>
        <fullName evidence="5">GPN-loop GTPase 1</fullName>
    </alternativeName>
</protein>
<dbReference type="GO" id="GO:0007165">
    <property type="term" value="P:signal transduction"/>
    <property type="evidence" value="ECO:0007669"/>
    <property type="project" value="TreeGrafter"/>
</dbReference>
<evidence type="ECO:0000256" key="17">
    <source>
        <dbReference type="ARBA" id="ARBA00048367"/>
    </source>
</evidence>
<comment type="caution">
    <text evidence="19">The sequence shown here is derived from an EMBL/GenBank/DDBJ whole genome shotgun (WGS) entry which is preliminary data.</text>
</comment>
<keyword evidence="10" id="KW-0547">Nucleotide-binding</keyword>
<evidence type="ECO:0000256" key="15">
    <source>
        <dbReference type="ARBA" id="ARBA00039266"/>
    </source>
</evidence>
<keyword evidence="14" id="KW-0342">GTP-binding</keyword>
<reference evidence="19 20" key="1">
    <citation type="submission" date="2019-02" db="EMBL/GenBank/DDBJ databases">
        <title>Genome sequencing of the rare red list fungi Antrodiella citrinella (Flaviporus citrinellus).</title>
        <authorList>
            <person name="Buettner E."/>
            <person name="Kellner H."/>
        </authorList>
    </citation>
    <scope>NUCLEOTIDE SEQUENCE [LARGE SCALE GENOMIC DNA]</scope>
    <source>
        <strain evidence="19 20">DSM 108506</strain>
    </source>
</reference>
<keyword evidence="7" id="KW-0723">Serine/threonine-protein kinase</keyword>
<evidence type="ECO:0000313" key="20">
    <source>
        <dbReference type="Proteomes" id="UP000308730"/>
    </source>
</evidence>
<dbReference type="InterPro" id="IPR027417">
    <property type="entry name" value="P-loop_NTPase"/>
</dbReference>
<comment type="similarity">
    <text evidence="3">Belongs to the protein kinase superfamily. CMGC Ser/Thr protein kinase family. CDC2/CDKX subfamily.</text>
</comment>
<dbReference type="GO" id="GO:0000082">
    <property type="term" value="P:G1/S transition of mitotic cell cycle"/>
    <property type="evidence" value="ECO:0007669"/>
    <property type="project" value="TreeGrafter"/>
</dbReference>
<comment type="similarity">
    <text evidence="2">Belongs to the GPN-loop GTPase family.</text>
</comment>
<name>A0A4S4MYT7_9APHY</name>
<keyword evidence="13" id="KW-0067">ATP-binding</keyword>
<evidence type="ECO:0000256" key="5">
    <source>
        <dbReference type="ARBA" id="ARBA00014579"/>
    </source>
</evidence>
<dbReference type="AlphaFoldDB" id="A0A4S4MYT7"/>
<evidence type="ECO:0000256" key="8">
    <source>
        <dbReference type="ARBA" id="ARBA00022553"/>
    </source>
</evidence>
<dbReference type="Proteomes" id="UP000308730">
    <property type="component" value="Unassembled WGS sequence"/>
</dbReference>
<dbReference type="GO" id="GO:0003924">
    <property type="term" value="F:GTPase activity"/>
    <property type="evidence" value="ECO:0007669"/>
    <property type="project" value="InterPro"/>
</dbReference>
<evidence type="ECO:0000256" key="1">
    <source>
        <dbReference type="ARBA" id="ARBA00004496"/>
    </source>
</evidence>
<evidence type="ECO:0000256" key="13">
    <source>
        <dbReference type="ARBA" id="ARBA00022840"/>
    </source>
</evidence>
<keyword evidence="6" id="KW-0963">Cytoplasm</keyword>
<dbReference type="SMART" id="SM00220">
    <property type="entry name" value="S_TKc"/>
    <property type="match status" value="1"/>
</dbReference>
<dbReference type="GO" id="GO:0010389">
    <property type="term" value="P:regulation of G2/M transition of mitotic cell cycle"/>
    <property type="evidence" value="ECO:0007669"/>
    <property type="project" value="TreeGrafter"/>
</dbReference>
<dbReference type="GO" id="GO:0030332">
    <property type="term" value="F:cyclin binding"/>
    <property type="evidence" value="ECO:0007669"/>
    <property type="project" value="TreeGrafter"/>
</dbReference>
<dbReference type="InterPro" id="IPR004130">
    <property type="entry name" value="Gpn"/>
</dbReference>
<gene>
    <name evidence="19" type="ORF">EUX98_g2517</name>
</gene>
<dbReference type="PANTHER" id="PTHR24056:SF254">
    <property type="entry name" value="CYCLIN-DEPENDENT KINASE 2"/>
    <property type="match status" value="1"/>
</dbReference>
<evidence type="ECO:0000256" key="16">
    <source>
        <dbReference type="ARBA" id="ARBA00047811"/>
    </source>
</evidence>
<evidence type="ECO:0000256" key="9">
    <source>
        <dbReference type="ARBA" id="ARBA00022679"/>
    </source>
</evidence>
<feature type="domain" description="Protein kinase" evidence="18">
    <location>
        <begin position="356"/>
        <end position="641"/>
    </location>
</feature>
<dbReference type="GO" id="GO:0000307">
    <property type="term" value="C:cyclin-dependent protein kinase holoenzyme complex"/>
    <property type="evidence" value="ECO:0007669"/>
    <property type="project" value="TreeGrafter"/>
</dbReference>
<evidence type="ECO:0000256" key="4">
    <source>
        <dbReference type="ARBA" id="ARBA00012425"/>
    </source>
</evidence>
<dbReference type="InterPro" id="IPR008271">
    <property type="entry name" value="Ser/Thr_kinase_AS"/>
</dbReference>
<proteinExistence type="inferred from homology"/>
<dbReference type="PANTHER" id="PTHR24056">
    <property type="entry name" value="CELL DIVISION PROTEIN KINASE"/>
    <property type="match status" value="1"/>
</dbReference>
<dbReference type="GO" id="GO:0005737">
    <property type="term" value="C:cytoplasm"/>
    <property type="evidence" value="ECO:0007669"/>
    <property type="project" value="UniProtKB-SubCell"/>
</dbReference>
<keyword evidence="11" id="KW-0418">Kinase</keyword>
<dbReference type="GO" id="GO:0005524">
    <property type="term" value="F:ATP binding"/>
    <property type="evidence" value="ECO:0007669"/>
    <property type="project" value="UniProtKB-KW"/>
</dbReference>
<evidence type="ECO:0000256" key="12">
    <source>
        <dbReference type="ARBA" id="ARBA00022801"/>
    </source>
</evidence>
<dbReference type="PROSITE" id="PS00108">
    <property type="entry name" value="PROTEIN_KINASE_ST"/>
    <property type="match status" value="1"/>
</dbReference>
<keyword evidence="9" id="KW-0808">Transferase</keyword>
<organism evidence="19 20">
    <name type="scientific">Antrodiella citrinella</name>
    <dbReference type="NCBI Taxonomy" id="2447956"/>
    <lineage>
        <taxon>Eukaryota</taxon>
        <taxon>Fungi</taxon>
        <taxon>Dikarya</taxon>
        <taxon>Basidiomycota</taxon>
        <taxon>Agaricomycotina</taxon>
        <taxon>Agaricomycetes</taxon>
        <taxon>Polyporales</taxon>
        <taxon>Steccherinaceae</taxon>
        <taxon>Antrodiella</taxon>
    </lineage>
</organism>
<dbReference type="OrthoDB" id="1732493at2759"/>
<dbReference type="InterPro" id="IPR011009">
    <property type="entry name" value="Kinase-like_dom_sf"/>
</dbReference>
<evidence type="ECO:0000313" key="19">
    <source>
        <dbReference type="EMBL" id="THH31672.1"/>
    </source>
</evidence>
<keyword evidence="20" id="KW-1185">Reference proteome</keyword>
<accession>A0A4S4MYT7</accession>
<evidence type="ECO:0000256" key="7">
    <source>
        <dbReference type="ARBA" id="ARBA00022527"/>
    </source>
</evidence>
<dbReference type="GO" id="GO:0004693">
    <property type="term" value="F:cyclin-dependent protein serine/threonine kinase activity"/>
    <property type="evidence" value="ECO:0007669"/>
    <property type="project" value="UniProtKB-EC"/>
</dbReference>
<dbReference type="Gene3D" id="3.30.200.20">
    <property type="entry name" value="Phosphorylase Kinase, domain 1"/>
    <property type="match status" value="1"/>
</dbReference>
<dbReference type="Gene3D" id="1.10.510.10">
    <property type="entry name" value="Transferase(Phosphotransferase) domain 1"/>
    <property type="match status" value="1"/>
</dbReference>
<dbReference type="InterPro" id="IPR050108">
    <property type="entry name" value="CDK"/>
</dbReference>
<dbReference type="PROSITE" id="PS50011">
    <property type="entry name" value="PROTEIN_KINASE_DOM"/>
    <property type="match status" value="1"/>
</dbReference>
<dbReference type="SUPFAM" id="SSF56112">
    <property type="entry name" value="Protein kinase-like (PK-like)"/>
    <property type="match status" value="1"/>
</dbReference>
<dbReference type="CDD" id="cd07835">
    <property type="entry name" value="STKc_CDK1_CdkB_like"/>
    <property type="match status" value="1"/>
</dbReference>
<evidence type="ECO:0000256" key="2">
    <source>
        <dbReference type="ARBA" id="ARBA00005290"/>
    </source>
</evidence>
<dbReference type="InterPro" id="IPR000719">
    <property type="entry name" value="Prot_kinase_dom"/>
</dbReference>
<dbReference type="Pfam" id="PF00069">
    <property type="entry name" value="Pkinase"/>
    <property type="match status" value="1"/>
</dbReference>